<organism evidence="1 2">
    <name type="scientific">Hohenbuehelia grisea</name>
    <dbReference type="NCBI Taxonomy" id="104357"/>
    <lineage>
        <taxon>Eukaryota</taxon>
        <taxon>Fungi</taxon>
        <taxon>Dikarya</taxon>
        <taxon>Basidiomycota</taxon>
        <taxon>Agaricomycotina</taxon>
        <taxon>Agaricomycetes</taxon>
        <taxon>Agaricomycetidae</taxon>
        <taxon>Agaricales</taxon>
        <taxon>Pleurotineae</taxon>
        <taxon>Pleurotaceae</taxon>
        <taxon>Hohenbuehelia</taxon>
    </lineage>
</organism>
<gene>
    <name evidence="1" type="ORF">HGRIS_005029</name>
</gene>
<proteinExistence type="predicted"/>
<evidence type="ECO:0000313" key="1">
    <source>
        <dbReference type="EMBL" id="KAL0953853.1"/>
    </source>
</evidence>
<protein>
    <submittedName>
        <fullName evidence="1">Uncharacterized protein</fullName>
    </submittedName>
</protein>
<reference evidence="2" key="1">
    <citation type="submission" date="2024-06" db="EMBL/GenBank/DDBJ databases">
        <title>Multi-omics analyses provide insights into the biosynthesis of the anticancer antibiotic pleurotin in Hohenbuehelia grisea.</title>
        <authorList>
            <person name="Weaver J.A."/>
            <person name="Alberti F."/>
        </authorList>
    </citation>
    <scope>NUCLEOTIDE SEQUENCE [LARGE SCALE GENOMIC DNA]</scope>
    <source>
        <strain evidence="2">T-177</strain>
    </source>
</reference>
<dbReference type="EMBL" id="JASNQZ010000008">
    <property type="protein sequence ID" value="KAL0953853.1"/>
    <property type="molecule type" value="Genomic_DNA"/>
</dbReference>
<evidence type="ECO:0000313" key="2">
    <source>
        <dbReference type="Proteomes" id="UP001556367"/>
    </source>
</evidence>
<name>A0ABR3JDQ2_9AGAR</name>
<keyword evidence="2" id="KW-1185">Reference proteome</keyword>
<dbReference type="Proteomes" id="UP001556367">
    <property type="component" value="Unassembled WGS sequence"/>
</dbReference>
<sequence>MFSMPSPPEAEMYDGVPVVHLYDDAAELKAFFHVYYNHNFIPFERYNPTFATAMLGPAKMAHKYQVDSLRIVAQIKADWPNDLEAWERRCAEIGPRVAPWPWHVIT</sequence>
<accession>A0ABR3JDQ2</accession>
<comment type="caution">
    <text evidence="1">The sequence shown here is derived from an EMBL/GenBank/DDBJ whole genome shotgun (WGS) entry which is preliminary data.</text>
</comment>